<dbReference type="STRING" id="983964.A0A2T4AEF1"/>
<evidence type="ECO:0000313" key="4">
    <source>
        <dbReference type="Proteomes" id="UP000241690"/>
    </source>
</evidence>
<feature type="transmembrane region" description="Helical" evidence="2">
    <location>
        <begin position="131"/>
        <end position="153"/>
    </location>
</feature>
<evidence type="ECO:0000256" key="2">
    <source>
        <dbReference type="SAM" id="Phobius"/>
    </source>
</evidence>
<dbReference type="AlphaFoldDB" id="A0A2T4AEF1"/>
<dbReference type="EMBL" id="KZ679679">
    <property type="protein sequence ID" value="PTB55449.1"/>
    <property type="molecule type" value="Genomic_DNA"/>
</dbReference>
<evidence type="ECO:0008006" key="5">
    <source>
        <dbReference type="Google" id="ProtNLM"/>
    </source>
</evidence>
<evidence type="ECO:0000256" key="1">
    <source>
        <dbReference type="SAM" id="MobiDB-lite"/>
    </source>
</evidence>
<keyword evidence="2" id="KW-1133">Transmembrane helix</keyword>
<dbReference type="GeneID" id="36627486"/>
<dbReference type="Proteomes" id="UP000241690">
    <property type="component" value="Unassembled WGS sequence"/>
</dbReference>
<organism evidence="3 4">
    <name type="scientific">Trichoderma harzianum CBS 226.95</name>
    <dbReference type="NCBI Taxonomy" id="983964"/>
    <lineage>
        <taxon>Eukaryota</taxon>
        <taxon>Fungi</taxon>
        <taxon>Dikarya</taxon>
        <taxon>Ascomycota</taxon>
        <taxon>Pezizomycotina</taxon>
        <taxon>Sordariomycetes</taxon>
        <taxon>Hypocreomycetidae</taxon>
        <taxon>Hypocreales</taxon>
        <taxon>Hypocreaceae</taxon>
        <taxon>Trichoderma</taxon>
    </lineage>
</organism>
<keyword evidence="2" id="KW-0472">Membrane</keyword>
<reference evidence="3 4" key="1">
    <citation type="submission" date="2016-07" db="EMBL/GenBank/DDBJ databases">
        <title>Multiple horizontal gene transfer events from other fungi enriched the ability of initially mycotrophic Trichoderma (Ascomycota) to feed on dead plant biomass.</title>
        <authorList>
            <consortium name="DOE Joint Genome Institute"/>
            <person name="Aerts A."/>
            <person name="Atanasova L."/>
            <person name="Chenthamara K."/>
            <person name="Zhang J."/>
            <person name="Grujic M."/>
            <person name="Henrissat B."/>
            <person name="Kuo A."/>
            <person name="Salamov A."/>
            <person name="Lipzen A."/>
            <person name="Labutti K."/>
            <person name="Barry K."/>
            <person name="Miao Y."/>
            <person name="Rahimi M.J."/>
            <person name="Shen Q."/>
            <person name="Grigoriev I.V."/>
            <person name="Kubicek C.P."/>
            <person name="Druzhinina I.S."/>
        </authorList>
    </citation>
    <scope>NUCLEOTIDE SEQUENCE [LARGE SCALE GENOMIC DNA]</scope>
    <source>
        <strain evidence="3 4">CBS 226.95</strain>
    </source>
</reference>
<evidence type="ECO:0000313" key="3">
    <source>
        <dbReference type="EMBL" id="PTB55449.1"/>
    </source>
</evidence>
<feature type="compositionally biased region" description="Acidic residues" evidence="1">
    <location>
        <begin position="88"/>
        <end position="97"/>
    </location>
</feature>
<feature type="region of interest" description="Disordered" evidence="1">
    <location>
        <begin position="85"/>
        <end position="117"/>
    </location>
</feature>
<keyword evidence="2" id="KW-0812">Transmembrane</keyword>
<sequence length="355" mass="38262">MSQSPKFHTRAGSRVSLASVGQMPVINEDSNAVPMSTSPTTPPPAILRVPTKNPRRSMGPPAEGVTIPFVIGFQDMPPRVLTPAECKDEGDDGDEDTVVGQMTPTPPVRSGDSQWDDENWKPNSTQRRCHLILIVAVILVVLVGLAVGLSLGLTKASVHKSRGGSQTTFASNLPTGAFAIDTLLQDSSTACTSSPSTWSCLYPNSDHVLRFYWNITQSGSGYVISSSNDPIVSSFSNIPLTLLDGGNEDERVTFSFTLDVTFQPPVTATNRAAKCTYTDTTYEATLWTKRGTQQPYSSVQKRTGYGNWTGLVEISEKKNATLGVPQCVDSQGTVIADVQAEMGTCECAYRTKGWQ</sequence>
<keyword evidence="4" id="KW-1185">Reference proteome</keyword>
<gene>
    <name evidence="3" type="ORF">M431DRAFT_507116</name>
</gene>
<protein>
    <recommendedName>
        <fullName evidence="5">Tat pathway signal sequence</fullName>
    </recommendedName>
</protein>
<proteinExistence type="predicted"/>
<dbReference type="RefSeq" id="XP_024775126.1">
    <property type="nucleotide sequence ID" value="XM_024918917.1"/>
</dbReference>
<name>A0A2T4AEF1_TRIHA</name>
<accession>A0A2T4AEF1</accession>
<feature type="region of interest" description="Disordered" evidence="1">
    <location>
        <begin position="29"/>
        <end position="62"/>
    </location>
</feature>